<comment type="caution">
    <text evidence="1">The sequence shown here is derived from an EMBL/GenBank/DDBJ whole genome shotgun (WGS) entry which is preliminary data.</text>
</comment>
<sequence length="89" mass="9689">MREVDGVPEYVRDRIERTNNLGHKYLVSVGLCAVLIATIQGGYGNSDLFAGSVSAARHAVSETSPQQTTATICSTEIHKRHPLQHEIDA</sequence>
<keyword evidence="2" id="KW-1185">Reference proteome</keyword>
<reference evidence="1 2" key="1">
    <citation type="submission" date="2020-08" db="EMBL/GenBank/DDBJ databases">
        <title>Genomic Encyclopedia of Type Strains, Phase III (KMG-III): the genomes of soil and plant-associated and newly described type strains.</title>
        <authorList>
            <person name="Whitman W."/>
        </authorList>
    </citation>
    <scope>NUCLEOTIDE SEQUENCE [LARGE SCALE GENOMIC DNA]</scope>
    <source>
        <strain evidence="1 2">CECT 7015</strain>
    </source>
</reference>
<proteinExistence type="predicted"/>
<name>A0A839UAC9_9HYPH</name>
<evidence type="ECO:0000313" key="1">
    <source>
        <dbReference type="EMBL" id="MBB3145892.1"/>
    </source>
</evidence>
<dbReference type="AlphaFoldDB" id="A0A839UAC9"/>
<gene>
    <name evidence="1" type="ORF">FHS21_002306</name>
</gene>
<protein>
    <submittedName>
        <fullName evidence="1">Uncharacterized protein</fullName>
    </submittedName>
</protein>
<accession>A0A839UAC9</accession>
<dbReference type="Proteomes" id="UP000554520">
    <property type="component" value="Unassembled WGS sequence"/>
</dbReference>
<evidence type="ECO:0000313" key="2">
    <source>
        <dbReference type="Proteomes" id="UP000554520"/>
    </source>
</evidence>
<dbReference type="EMBL" id="JACHXN010000006">
    <property type="protein sequence ID" value="MBB3145892.1"/>
    <property type="molecule type" value="Genomic_DNA"/>
</dbReference>
<organism evidence="1 2">
    <name type="scientific">Phyllobacterium trifolii</name>
    <dbReference type="NCBI Taxonomy" id="300193"/>
    <lineage>
        <taxon>Bacteria</taxon>
        <taxon>Pseudomonadati</taxon>
        <taxon>Pseudomonadota</taxon>
        <taxon>Alphaproteobacteria</taxon>
        <taxon>Hyphomicrobiales</taxon>
        <taxon>Phyllobacteriaceae</taxon>
        <taxon>Phyllobacterium</taxon>
    </lineage>
</organism>
<dbReference type="RefSeq" id="WP_112531114.1">
    <property type="nucleotide sequence ID" value="NZ_JACHXN010000006.1"/>
</dbReference>